<dbReference type="Proteomes" id="UP000027222">
    <property type="component" value="Unassembled WGS sequence"/>
</dbReference>
<protein>
    <recommendedName>
        <fullName evidence="4">F-box domain-containing protein</fullName>
    </recommendedName>
</protein>
<gene>
    <name evidence="2" type="ORF">GALMADRAFT_484446</name>
</gene>
<proteinExistence type="predicted"/>
<reference evidence="3" key="1">
    <citation type="journal article" date="2014" name="Proc. Natl. Acad. Sci. U.S.A.">
        <title>Extensive sampling of basidiomycete genomes demonstrates inadequacy of the white-rot/brown-rot paradigm for wood decay fungi.</title>
        <authorList>
            <person name="Riley R."/>
            <person name="Salamov A.A."/>
            <person name="Brown D.W."/>
            <person name="Nagy L.G."/>
            <person name="Floudas D."/>
            <person name="Held B.W."/>
            <person name="Levasseur A."/>
            <person name="Lombard V."/>
            <person name="Morin E."/>
            <person name="Otillar R."/>
            <person name="Lindquist E.A."/>
            <person name="Sun H."/>
            <person name="LaButti K.M."/>
            <person name="Schmutz J."/>
            <person name="Jabbour D."/>
            <person name="Luo H."/>
            <person name="Baker S.E."/>
            <person name="Pisabarro A.G."/>
            <person name="Walton J.D."/>
            <person name="Blanchette R.A."/>
            <person name="Henrissat B."/>
            <person name="Martin F."/>
            <person name="Cullen D."/>
            <person name="Hibbett D.S."/>
            <person name="Grigoriev I.V."/>
        </authorList>
    </citation>
    <scope>NUCLEOTIDE SEQUENCE [LARGE SCALE GENOMIC DNA]</scope>
    <source>
        <strain evidence="3">CBS 339.88</strain>
    </source>
</reference>
<name>A0A067SXA3_GALM3</name>
<feature type="chain" id="PRO_5001648651" description="F-box domain-containing protein" evidence="1">
    <location>
        <begin position="17"/>
        <end position="278"/>
    </location>
</feature>
<sequence>MSLLLLPLELFLKILEDLSLQSRASVCALALTCKYIHLQAVCSLYSSVTDSDSAIHDGFLHTIQNNPTLAQLVRIYYAPTSGHNCDKREFLSPTQFHIGLMTNLQELTLSDVIALPRPSSNGQDMPLQLQRFTMLPDGTTHGAVKEFLETQRELTHLRWGGPHELTLSRKACPNLRCLEADITTAKVILPGRCIEGLHLRDGPQSQLSNDLGRCVRDLLRLQEFRNLGLISFGKHASYGFQLLGSGVGVAPFEGVKDLTIWSKYFLESCVRRLRISVS</sequence>
<dbReference type="HOGENOM" id="CLU_1001312_0_0_1"/>
<dbReference type="OrthoDB" id="3130754at2759"/>
<dbReference type="EMBL" id="KL142380">
    <property type="protein sequence ID" value="KDR75506.1"/>
    <property type="molecule type" value="Genomic_DNA"/>
</dbReference>
<evidence type="ECO:0000313" key="2">
    <source>
        <dbReference type="EMBL" id="KDR75506.1"/>
    </source>
</evidence>
<feature type="signal peptide" evidence="1">
    <location>
        <begin position="1"/>
        <end position="16"/>
    </location>
</feature>
<accession>A0A067SXA3</accession>
<keyword evidence="1" id="KW-0732">Signal</keyword>
<dbReference type="AlphaFoldDB" id="A0A067SXA3"/>
<keyword evidence="3" id="KW-1185">Reference proteome</keyword>
<evidence type="ECO:0000313" key="3">
    <source>
        <dbReference type="Proteomes" id="UP000027222"/>
    </source>
</evidence>
<evidence type="ECO:0000256" key="1">
    <source>
        <dbReference type="SAM" id="SignalP"/>
    </source>
</evidence>
<organism evidence="2 3">
    <name type="scientific">Galerina marginata (strain CBS 339.88)</name>
    <dbReference type="NCBI Taxonomy" id="685588"/>
    <lineage>
        <taxon>Eukaryota</taxon>
        <taxon>Fungi</taxon>
        <taxon>Dikarya</taxon>
        <taxon>Basidiomycota</taxon>
        <taxon>Agaricomycotina</taxon>
        <taxon>Agaricomycetes</taxon>
        <taxon>Agaricomycetidae</taxon>
        <taxon>Agaricales</taxon>
        <taxon>Agaricineae</taxon>
        <taxon>Strophariaceae</taxon>
        <taxon>Galerina</taxon>
    </lineage>
</organism>
<evidence type="ECO:0008006" key="4">
    <source>
        <dbReference type="Google" id="ProtNLM"/>
    </source>
</evidence>